<keyword evidence="4" id="KW-0804">Transcription</keyword>
<dbReference type="PANTHER" id="PTHR30055:SF175">
    <property type="entry name" value="HTH-TYPE TRANSCRIPTIONAL REPRESSOR KSTR2"/>
    <property type="match status" value="1"/>
</dbReference>
<accession>A0ABP8LSF2</accession>
<keyword evidence="3 5" id="KW-0238">DNA-binding</keyword>
<evidence type="ECO:0000256" key="3">
    <source>
        <dbReference type="ARBA" id="ARBA00023125"/>
    </source>
</evidence>
<keyword evidence="1" id="KW-0678">Repressor</keyword>
<dbReference type="InterPro" id="IPR036271">
    <property type="entry name" value="Tet_transcr_reg_TetR-rel_C_sf"/>
</dbReference>
<dbReference type="InterPro" id="IPR009057">
    <property type="entry name" value="Homeodomain-like_sf"/>
</dbReference>
<dbReference type="PANTHER" id="PTHR30055">
    <property type="entry name" value="HTH-TYPE TRANSCRIPTIONAL REGULATOR RUTR"/>
    <property type="match status" value="1"/>
</dbReference>
<dbReference type="PROSITE" id="PS50977">
    <property type="entry name" value="HTH_TETR_2"/>
    <property type="match status" value="1"/>
</dbReference>
<dbReference type="Proteomes" id="UP001500552">
    <property type="component" value="Unassembled WGS sequence"/>
</dbReference>
<evidence type="ECO:0000313" key="8">
    <source>
        <dbReference type="Proteomes" id="UP001500552"/>
    </source>
</evidence>
<name>A0ABP8LSF2_9BACT</name>
<protein>
    <recommendedName>
        <fullName evidence="6">HTH tetR-type domain-containing protein</fullName>
    </recommendedName>
</protein>
<sequence length="212" mass="24593">MLANMKEEILQQSLGLFLKHGIREMSNQKLVELLGISTKTLYRHFKNKEGLLEEVLHLYHGKQYEMLQRLPVEQNAACLFLDVWHIAVETEYKVNKVFYEDLHYYYPELEKKVNAAIGKKFEQFFLSILHRGIEQGDFRKDFLPDVTLKSGFVLLRAAVRTDEFKRLRLSAADLLLNTIGTYTRGLCTEKGTLALDEHIQALRLSKETIMAG</sequence>
<proteinExistence type="predicted"/>
<dbReference type="PRINTS" id="PR00455">
    <property type="entry name" value="HTHTETR"/>
</dbReference>
<keyword evidence="8" id="KW-1185">Reference proteome</keyword>
<keyword evidence="2" id="KW-0805">Transcription regulation</keyword>
<evidence type="ECO:0000256" key="2">
    <source>
        <dbReference type="ARBA" id="ARBA00023015"/>
    </source>
</evidence>
<feature type="DNA-binding region" description="H-T-H motif" evidence="5">
    <location>
        <begin position="26"/>
        <end position="45"/>
    </location>
</feature>
<comment type="caution">
    <text evidence="7">The sequence shown here is derived from an EMBL/GenBank/DDBJ whole genome shotgun (WGS) entry which is preliminary data.</text>
</comment>
<dbReference type="Pfam" id="PF00440">
    <property type="entry name" value="TetR_N"/>
    <property type="match status" value="1"/>
</dbReference>
<evidence type="ECO:0000256" key="5">
    <source>
        <dbReference type="PROSITE-ProRule" id="PRU00335"/>
    </source>
</evidence>
<dbReference type="SUPFAM" id="SSF46689">
    <property type="entry name" value="Homeodomain-like"/>
    <property type="match status" value="1"/>
</dbReference>
<evidence type="ECO:0000256" key="1">
    <source>
        <dbReference type="ARBA" id="ARBA00022491"/>
    </source>
</evidence>
<organism evidence="7 8">
    <name type="scientific">Pontibacter saemangeumensis</name>
    <dbReference type="NCBI Taxonomy" id="1084525"/>
    <lineage>
        <taxon>Bacteria</taxon>
        <taxon>Pseudomonadati</taxon>
        <taxon>Bacteroidota</taxon>
        <taxon>Cytophagia</taxon>
        <taxon>Cytophagales</taxon>
        <taxon>Hymenobacteraceae</taxon>
        <taxon>Pontibacter</taxon>
    </lineage>
</organism>
<dbReference type="InterPro" id="IPR050109">
    <property type="entry name" value="HTH-type_TetR-like_transc_reg"/>
</dbReference>
<gene>
    <name evidence="7" type="ORF">GCM10023188_27280</name>
</gene>
<reference evidence="8" key="1">
    <citation type="journal article" date="2019" name="Int. J. Syst. Evol. Microbiol.">
        <title>The Global Catalogue of Microorganisms (GCM) 10K type strain sequencing project: providing services to taxonomists for standard genome sequencing and annotation.</title>
        <authorList>
            <consortium name="The Broad Institute Genomics Platform"/>
            <consortium name="The Broad Institute Genome Sequencing Center for Infectious Disease"/>
            <person name="Wu L."/>
            <person name="Ma J."/>
        </authorList>
    </citation>
    <scope>NUCLEOTIDE SEQUENCE [LARGE SCALE GENOMIC DNA]</scope>
    <source>
        <strain evidence="8">JCM 17926</strain>
    </source>
</reference>
<dbReference type="EMBL" id="BAABHC010000014">
    <property type="protein sequence ID" value="GAA4435336.1"/>
    <property type="molecule type" value="Genomic_DNA"/>
</dbReference>
<evidence type="ECO:0000259" key="6">
    <source>
        <dbReference type="PROSITE" id="PS50977"/>
    </source>
</evidence>
<evidence type="ECO:0000313" key="7">
    <source>
        <dbReference type="EMBL" id="GAA4435336.1"/>
    </source>
</evidence>
<dbReference type="Gene3D" id="1.10.10.60">
    <property type="entry name" value="Homeodomain-like"/>
    <property type="match status" value="1"/>
</dbReference>
<dbReference type="Gene3D" id="1.10.357.10">
    <property type="entry name" value="Tetracycline Repressor, domain 2"/>
    <property type="match status" value="1"/>
</dbReference>
<feature type="domain" description="HTH tetR-type" evidence="6">
    <location>
        <begin position="3"/>
        <end position="63"/>
    </location>
</feature>
<dbReference type="InterPro" id="IPR001647">
    <property type="entry name" value="HTH_TetR"/>
</dbReference>
<evidence type="ECO:0000256" key="4">
    <source>
        <dbReference type="ARBA" id="ARBA00023163"/>
    </source>
</evidence>
<dbReference type="SUPFAM" id="SSF48498">
    <property type="entry name" value="Tetracyclin repressor-like, C-terminal domain"/>
    <property type="match status" value="1"/>
</dbReference>